<evidence type="ECO:0000313" key="1">
    <source>
        <dbReference type="Proteomes" id="UP000095283"/>
    </source>
</evidence>
<accession>A0A1I7WDQ0</accession>
<dbReference type="WBParaSite" id="Hba_03008">
    <property type="protein sequence ID" value="Hba_03008"/>
    <property type="gene ID" value="Hba_03008"/>
</dbReference>
<keyword evidence="1" id="KW-1185">Reference proteome</keyword>
<dbReference type="Proteomes" id="UP000095283">
    <property type="component" value="Unplaced"/>
</dbReference>
<evidence type="ECO:0000313" key="2">
    <source>
        <dbReference type="WBParaSite" id="Hba_03008"/>
    </source>
</evidence>
<dbReference type="AlphaFoldDB" id="A0A1I7WDQ0"/>
<organism evidence="1 2">
    <name type="scientific">Heterorhabditis bacteriophora</name>
    <name type="common">Entomopathogenic nematode worm</name>
    <dbReference type="NCBI Taxonomy" id="37862"/>
    <lineage>
        <taxon>Eukaryota</taxon>
        <taxon>Metazoa</taxon>
        <taxon>Ecdysozoa</taxon>
        <taxon>Nematoda</taxon>
        <taxon>Chromadorea</taxon>
        <taxon>Rhabditida</taxon>
        <taxon>Rhabditina</taxon>
        <taxon>Rhabditomorpha</taxon>
        <taxon>Strongyloidea</taxon>
        <taxon>Heterorhabditidae</taxon>
        <taxon>Heterorhabditis</taxon>
    </lineage>
</organism>
<sequence>MGSHERKVRHLNPAFAPVLLTKNGPLGAHVHVNKTETSYPLKVEIVSPPSPLIIRFTGYNHAPLLQLSWGKLRREPATRRLSPLYPKPIRTYHQSFLWLRPFTIFRVANYTLYRSDKTGPWCAAPKSGSHVNRLTGFSPPLDSRINYTPRRVGKVVNFHTDSKGNWLYVNYDKPPRKQDTTKWATLYCSESTINAVSATTGSVHPPEPQLSDFRGYSYQVMLTLSGSTSAISRSLELSLQSSLQLSLTVLVCYRFRVDIYLSPTLGCTFKQPDSKE</sequence>
<name>A0A1I7WDQ0_HETBA</name>
<proteinExistence type="predicted"/>
<protein>
    <submittedName>
        <fullName evidence="2">Fibronectin type-III domain-containing protein</fullName>
    </submittedName>
</protein>
<reference evidence="2" key="1">
    <citation type="submission" date="2016-11" db="UniProtKB">
        <authorList>
            <consortium name="WormBaseParasite"/>
        </authorList>
    </citation>
    <scope>IDENTIFICATION</scope>
</reference>